<feature type="region of interest" description="Disordered" evidence="2">
    <location>
        <begin position="354"/>
        <end position="455"/>
    </location>
</feature>
<feature type="compositionally biased region" description="Basic and acidic residues" evidence="2">
    <location>
        <begin position="382"/>
        <end position="392"/>
    </location>
</feature>
<feature type="compositionally biased region" description="Acidic residues" evidence="2">
    <location>
        <begin position="113"/>
        <end position="141"/>
    </location>
</feature>
<dbReference type="AlphaFoldDB" id="A0AAV5RBD5"/>
<evidence type="ECO:0000313" key="5">
    <source>
        <dbReference type="Proteomes" id="UP001378960"/>
    </source>
</evidence>
<dbReference type="PANTHER" id="PTHR13275:SF4">
    <property type="entry name" value="VACUOLAR PROTEIN SORTING-ASSOCIATED PROTEIN 72 HOMOLOG"/>
    <property type="match status" value="1"/>
</dbReference>
<dbReference type="Pfam" id="PF05764">
    <property type="entry name" value="YL1"/>
    <property type="match status" value="2"/>
</dbReference>
<accession>A0AAV5RBD5</accession>
<name>A0AAV5RBD5_PICKL</name>
<dbReference type="Pfam" id="PF08265">
    <property type="entry name" value="YL1_C"/>
    <property type="match status" value="1"/>
</dbReference>
<keyword evidence="5" id="KW-1185">Reference proteome</keyword>
<comment type="caution">
    <text evidence="4">The sequence shown here is derived from an EMBL/GenBank/DDBJ whole genome shotgun (WGS) entry which is preliminary data.</text>
</comment>
<feature type="compositionally biased region" description="Basic and acidic residues" evidence="2">
    <location>
        <begin position="401"/>
        <end position="416"/>
    </location>
</feature>
<dbReference type="InterPro" id="IPR046757">
    <property type="entry name" value="YL1_N"/>
</dbReference>
<dbReference type="GO" id="GO:0005634">
    <property type="term" value="C:nucleus"/>
    <property type="evidence" value="ECO:0007669"/>
    <property type="project" value="TreeGrafter"/>
</dbReference>
<evidence type="ECO:0000259" key="3">
    <source>
        <dbReference type="SMART" id="SM00993"/>
    </source>
</evidence>
<feature type="domain" description="Vps72/YL1 C-terminal" evidence="3">
    <location>
        <begin position="579"/>
        <end position="608"/>
    </location>
</feature>
<feature type="compositionally biased region" description="Acidic residues" evidence="2">
    <location>
        <begin position="51"/>
        <end position="93"/>
    </location>
</feature>
<sequence>MSDSESDNSRSDSEPEFESIIATRARRSNAGSRLRQLIDLEETNAGLTPSNEDDENVNLLFQEDEEDDEFVESNDESNAEENNPDDDADDDGNDNNMKNKAKGRRKTNSKEESEVEEGDDDMDENLSDSDISASDDDESEGERELQRQERLNRRKKRKADSITPSLKKKQKSNTTVGKSVKKTEKVKQPKPSIFDSAPIAPTSRRHSSRSTTLKNSIETHEKIEKEFERRQTIVPVAKKEYVEKTLEERLEEAKITEQENILSLTRFYEQEVQKKKKHRDIANSKKLKLKRFIRFWSKGVYITPNDEIKEIREEQKRMAEEEERKNKRKLVYLRRKNAKLGIKGEVTLEMLQTKETSQPVNNTIIPPITQSETPISDNQPLENDKAENKETKTVTFNQDVKFSENGKDEEIRKLSVEPETNIQEEEMTPQSEISIDENHEEGEQKESEKDIEEKEPIYEGPPQLVVKNYIIFEEFDKVLTPENIKTRLLGKQSLLAGTRRDPLCEPLCTIKKDETSNIDLQKIKDNRSESFKSLLKLPKFGEKVVLEDNSDKNNENDEDIVRINTPAPVGIHLPDGQKKMCLISGQPAVYYDPATGVPYATVESFKVIKAIVEGEYQWLQLDNGGVNSRYAGGIGCYWTKKDQRPAKGVPEGF</sequence>
<organism evidence="4 5">
    <name type="scientific">Pichia kluyveri</name>
    <name type="common">Yeast</name>
    <dbReference type="NCBI Taxonomy" id="36015"/>
    <lineage>
        <taxon>Eukaryota</taxon>
        <taxon>Fungi</taxon>
        <taxon>Dikarya</taxon>
        <taxon>Ascomycota</taxon>
        <taxon>Saccharomycotina</taxon>
        <taxon>Pichiomycetes</taxon>
        <taxon>Pichiales</taxon>
        <taxon>Pichiaceae</taxon>
        <taxon>Pichia</taxon>
    </lineage>
</organism>
<dbReference type="EMBL" id="BTGB01000009">
    <property type="protein sequence ID" value="GMM47936.1"/>
    <property type="molecule type" value="Genomic_DNA"/>
</dbReference>
<feature type="compositionally biased region" description="Polar residues" evidence="2">
    <location>
        <begin position="354"/>
        <end position="381"/>
    </location>
</feature>
<dbReference type="SMART" id="SM00993">
    <property type="entry name" value="YL1_C"/>
    <property type="match status" value="1"/>
</dbReference>
<dbReference type="Proteomes" id="UP001378960">
    <property type="component" value="Unassembled WGS sequence"/>
</dbReference>
<protein>
    <submittedName>
        <fullName evidence="4">Vps72 protein</fullName>
    </submittedName>
</protein>
<gene>
    <name evidence="4" type="ORF">DAPK24_045340</name>
</gene>
<feature type="compositionally biased region" description="Basic and acidic residues" evidence="2">
    <location>
        <begin position="441"/>
        <end position="455"/>
    </location>
</feature>
<dbReference type="PANTHER" id="PTHR13275">
    <property type="entry name" value="YL-1 PROTEIN TRANSCRIPTION FACTOR-LIKE 1"/>
    <property type="match status" value="1"/>
</dbReference>
<proteinExistence type="inferred from homology"/>
<comment type="similarity">
    <text evidence="1">Belongs to the VPS72/YL1 family.</text>
</comment>
<dbReference type="InterPro" id="IPR013272">
    <property type="entry name" value="Vps72/YL1_C"/>
</dbReference>
<reference evidence="4 5" key="1">
    <citation type="journal article" date="2023" name="Elife">
        <title>Identification of key yeast species and microbe-microbe interactions impacting larval growth of Drosophila in the wild.</title>
        <authorList>
            <person name="Mure A."/>
            <person name="Sugiura Y."/>
            <person name="Maeda R."/>
            <person name="Honda K."/>
            <person name="Sakurai N."/>
            <person name="Takahashi Y."/>
            <person name="Watada M."/>
            <person name="Katoh T."/>
            <person name="Gotoh A."/>
            <person name="Gotoh Y."/>
            <person name="Taniguchi I."/>
            <person name="Nakamura K."/>
            <person name="Hayashi T."/>
            <person name="Katayama T."/>
            <person name="Uemura T."/>
            <person name="Hattori Y."/>
        </authorList>
    </citation>
    <scope>NUCLEOTIDE SEQUENCE [LARGE SCALE GENOMIC DNA]</scope>
    <source>
        <strain evidence="4 5">PK-24</strain>
    </source>
</reference>
<evidence type="ECO:0000256" key="1">
    <source>
        <dbReference type="ARBA" id="ARBA00006832"/>
    </source>
</evidence>
<feature type="compositionally biased region" description="Basic and acidic residues" evidence="2">
    <location>
        <begin position="142"/>
        <end position="151"/>
    </location>
</feature>
<feature type="region of interest" description="Disordered" evidence="2">
    <location>
        <begin position="1"/>
        <end position="214"/>
    </location>
</feature>
<evidence type="ECO:0000313" key="4">
    <source>
        <dbReference type="EMBL" id="GMM47936.1"/>
    </source>
</evidence>
<evidence type="ECO:0000256" key="2">
    <source>
        <dbReference type="SAM" id="MobiDB-lite"/>
    </source>
</evidence>